<evidence type="ECO:0000313" key="1">
    <source>
        <dbReference type="EMBL" id="MDA3730058.1"/>
    </source>
</evidence>
<organism evidence="1 2">
    <name type="scientific">Holtiella tumoricola</name>
    <dbReference type="NCBI Taxonomy" id="3018743"/>
    <lineage>
        <taxon>Bacteria</taxon>
        <taxon>Bacillati</taxon>
        <taxon>Bacillota</taxon>
        <taxon>Clostridia</taxon>
        <taxon>Lachnospirales</taxon>
        <taxon>Cellulosilyticaceae</taxon>
        <taxon>Holtiella</taxon>
    </lineage>
</organism>
<dbReference type="AlphaFoldDB" id="A0AA42DJE2"/>
<reference evidence="1" key="1">
    <citation type="journal article" date="2023" name="Int. J. Syst. Evol. Microbiol.">
        <title>&lt;i&gt;Holtiella tumoricola&lt;/i&gt; gen. nov. sp. nov., isolated from a human clinical sample.</title>
        <authorList>
            <person name="Allen-Vercoe E."/>
            <person name="Daigneault M.C."/>
            <person name="Vancuren S.J."/>
            <person name="Cochrane K."/>
            <person name="O'Neal L.L."/>
            <person name="Sankaranarayanan K."/>
            <person name="Lawson P.A."/>
        </authorList>
    </citation>
    <scope>NUCLEOTIDE SEQUENCE</scope>
    <source>
        <strain evidence="1">CC70A</strain>
    </source>
</reference>
<dbReference type="RefSeq" id="WP_271010799.1">
    <property type="nucleotide sequence ID" value="NZ_JAQIFT010000007.1"/>
</dbReference>
<protein>
    <submittedName>
        <fullName evidence="1">Uncharacterized protein</fullName>
    </submittedName>
</protein>
<proteinExistence type="predicted"/>
<dbReference type="Proteomes" id="UP001169242">
    <property type="component" value="Unassembled WGS sequence"/>
</dbReference>
<sequence length="82" mass="9905">MKEKLLKMMKDLIDGNYNCNDFSYDFPNEMLELEDENLLLLLDEMPEICADYDPYKEDEEDLLNEEELKTRVEEVYNKILNM</sequence>
<name>A0AA42DJE2_9FIRM</name>
<evidence type="ECO:0000313" key="2">
    <source>
        <dbReference type="Proteomes" id="UP001169242"/>
    </source>
</evidence>
<accession>A0AA42DJE2</accession>
<dbReference type="EMBL" id="JAQIFT010000007">
    <property type="protein sequence ID" value="MDA3730058.1"/>
    <property type="molecule type" value="Genomic_DNA"/>
</dbReference>
<keyword evidence="2" id="KW-1185">Reference proteome</keyword>
<comment type="caution">
    <text evidence="1">The sequence shown here is derived from an EMBL/GenBank/DDBJ whole genome shotgun (WGS) entry which is preliminary data.</text>
</comment>
<gene>
    <name evidence="1" type="ORF">PBV87_00835</name>
</gene>